<evidence type="ECO:0000313" key="2">
    <source>
        <dbReference type="Proteomes" id="UP000014521"/>
    </source>
</evidence>
<accession>S4I5F1</accession>
<dbReference type="Proteomes" id="UP000014521">
    <property type="component" value="Unassembled WGS sequence"/>
</dbReference>
<evidence type="ECO:0000313" key="1">
    <source>
        <dbReference type="EMBL" id="EPI49530.1"/>
    </source>
</evidence>
<protein>
    <submittedName>
        <fullName evidence="1">Uncharacterized protein</fullName>
    </submittedName>
</protein>
<reference evidence="1 2" key="1">
    <citation type="submission" date="2013-06" db="EMBL/GenBank/DDBJ databases">
        <authorList>
            <person name="Weinstock G."/>
            <person name="Sodergren E."/>
            <person name="Lobos E.A."/>
            <person name="Fulton L."/>
            <person name="Fulton R."/>
            <person name="Courtney L."/>
            <person name="Fronick C."/>
            <person name="O'Laughlin M."/>
            <person name="Godfrey J."/>
            <person name="Wilson R.M."/>
            <person name="Miner T."/>
            <person name="Farmer C."/>
            <person name="Delehaunty K."/>
            <person name="Cordes M."/>
            <person name="Minx P."/>
            <person name="Tomlinson C."/>
            <person name="Chen J."/>
            <person name="Wollam A."/>
            <person name="Pepin K.H."/>
            <person name="Bhonagiri V."/>
            <person name="Zhang X."/>
            <person name="Warren W."/>
            <person name="Mitreva M."/>
            <person name="Mardis E.R."/>
            <person name="Wilson R.K."/>
        </authorList>
    </citation>
    <scope>NUCLEOTIDE SEQUENCE [LARGE SCALE GENOMIC DNA]</scope>
    <source>
        <strain evidence="1 2">JCP8108</strain>
    </source>
</reference>
<gene>
    <name evidence="1" type="ORF">HMPREF1581_00001</name>
</gene>
<dbReference type="HOGENOM" id="CLU_2909356_0_0_11"/>
<proteinExistence type="predicted"/>
<comment type="caution">
    <text evidence="1">The sequence shown here is derived from an EMBL/GenBank/DDBJ whole genome shotgun (WGS) entry which is preliminary data.</text>
</comment>
<organism evidence="1 2">
    <name type="scientific">Gardnerella vaginalis JCP8108</name>
    <dbReference type="NCBI Taxonomy" id="1261066"/>
    <lineage>
        <taxon>Bacteria</taxon>
        <taxon>Bacillati</taxon>
        <taxon>Actinomycetota</taxon>
        <taxon>Actinomycetes</taxon>
        <taxon>Bifidobacteriales</taxon>
        <taxon>Bifidobacteriaceae</taxon>
        <taxon>Gardnerella</taxon>
    </lineage>
</organism>
<name>S4I5F1_GARVA</name>
<dbReference type="EMBL" id="ATJJ01000001">
    <property type="protein sequence ID" value="EPI49530.1"/>
    <property type="molecule type" value="Genomic_DNA"/>
</dbReference>
<dbReference type="AlphaFoldDB" id="S4I5F1"/>
<dbReference type="RefSeq" id="WP_016810448.1">
    <property type="nucleotide sequence ID" value="NZ_KE347188.1"/>
</dbReference>
<sequence>LISFLLLLRARNTKKNLPYAVSRVAPVELGIHWLLIQKIQHALTKINQNIQLTFRFVLKFF</sequence>
<feature type="non-terminal residue" evidence="1">
    <location>
        <position position="1"/>
    </location>
</feature>